<dbReference type="InterPro" id="IPR036388">
    <property type="entry name" value="WH-like_DNA-bd_sf"/>
</dbReference>
<dbReference type="OrthoDB" id="9795583at2"/>
<proteinExistence type="inferred from homology"/>
<evidence type="ECO:0000256" key="3">
    <source>
        <dbReference type="ARBA" id="ARBA00023125"/>
    </source>
</evidence>
<dbReference type="HOGENOM" id="CLU_119090_2_1_9"/>
<dbReference type="Pfam" id="PF03965">
    <property type="entry name" value="Penicillinase_R"/>
    <property type="match status" value="1"/>
</dbReference>
<keyword evidence="7" id="KW-1185">Reference proteome</keyword>
<dbReference type="Gene3D" id="1.10.4040.10">
    <property type="entry name" value="Penicillinase repressor domain"/>
    <property type="match status" value="1"/>
</dbReference>
<evidence type="ECO:0000313" key="8">
    <source>
        <dbReference type="Proteomes" id="UP000474104"/>
    </source>
</evidence>
<evidence type="ECO:0000313" key="6">
    <source>
        <dbReference type="EMBL" id="RRK35392.1"/>
    </source>
</evidence>
<comment type="similarity">
    <text evidence="1">Belongs to the BlaI transcriptional regulatory family.</text>
</comment>
<dbReference type="SUPFAM" id="SSF46785">
    <property type="entry name" value="Winged helix' DNA-binding domain"/>
    <property type="match status" value="1"/>
</dbReference>
<dbReference type="Proteomes" id="UP000474104">
    <property type="component" value="Unassembled WGS sequence"/>
</dbReference>
<accession>A0A3R8KZW8</accession>
<dbReference type="eggNOG" id="COG3682">
    <property type="taxonomic scope" value="Bacteria"/>
</dbReference>
<gene>
    <name evidence="6" type="ORF">EBB54_16395</name>
    <name evidence="5" type="ORF">FMM80_04730</name>
</gene>
<organism evidence="6 7">
    <name type="scientific">Schaedlerella arabinosiphila</name>
    <dbReference type="NCBI Taxonomy" id="2044587"/>
    <lineage>
        <taxon>Bacteria</taxon>
        <taxon>Bacillati</taxon>
        <taxon>Bacillota</taxon>
        <taxon>Clostridia</taxon>
        <taxon>Lachnospirales</taxon>
        <taxon>Lachnospiraceae</taxon>
        <taxon>Schaedlerella</taxon>
    </lineage>
</organism>
<accession>N2AK60</accession>
<dbReference type="AlphaFoldDB" id="N2AK60"/>
<keyword evidence="2" id="KW-0805">Transcription regulation</keyword>
<sequence length="133" mass="15060">MGNEDTTPSESEWLIMEVFWESDGPLTSSAVIQKLKGKLDMTPKMIRVLMNRLCQKGILSHTVDEKDSRVYHYSVLKSKEECLRSKSRRFADSYFSGNQTGALASLIQSIALTDEQISELEEILEKSRGKGKK</sequence>
<evidence type="ECO:0000256" key="2">
    <source>
        <dbReference type="ARBA" id="ARBA00023015"/>
    </source>
</evidence>
<name>N2AK60_9FIRM</name>
<keyword evidence="4" id="KW-0804">Transcription</keyword>
<evidence type="ECO:0000313" key="5">
    <source>
        <dbReference type="EMBL" id="NDO68050.1"/>
    </source>
</evidence>
<dbReference type="EMBL" id="RHJS01000002">
    <property type="protein sequence ID" value="RRK35392.1"/>
    <property type="molecule type" value="Genomic_DNA"/>
</dbReference>
<evidence type="ECO:0000313" key="7">
    <source>
        <dbReference type="Proteomes" id="UP000274920"/>
    </source>
</evidence>
<evidence type="ECO:0000256" key="1">
    <source>
        <dbReference type="ARBA" id="ARBA00011046"/>
    </source>
</evidence>
<dbReference type="InterPro" id="IPR005650">
    <property type="entry name" value="BlaI_family"/>
</dbReference>
<reference evidence="6" key="1">
    <citation type="submission" date="2018-10" db="EMBL/GenBank/DDBJ databases">
        <title>Schaedlerella arabinophila gen. nov. sp. nov., isolated from the mouse intestinal tract and comparative analysis with the genome of the closely related altered Schaedler flora strain ASF502.</title>
        <authorList>
            <person name="Miyake S."/>
            <person name="Soh M."/>
            <person name="Seedorf H."/>
        </authorList>
    </citation>
    <scope>NUCLEOTIDE SEQUENCE [LARGE SCALE GENOMIC DNA]</scope>
    <source>
        <strain evidence="6">DSM 106076</strain>
    </source>
</reference>
<protein>
    <submittedName>
        <fullName evidence="6">BlaI/MecI/CopY family transcriptional regulator</fullName>
    </submittedName>
</protein>
<keyword evidence="3" id="KW-0238">DNA-binding</keyword>
<dbReference type="InterPro" id="IPR036390">
    <property type="entry name" value="WH_DNA-bd_sf"/>
</dbReference>
<dbReference type="GO" id="GO:0045892">
    <property type="term" value="P:negative regulation of DNA-templated transcription"/>
    <property type="evidence" value="ECO:0007669"/>
    <property type="project" value="InterPro"/>
</dbReference>
<dbReference type="Proteomes" id="UP000274920">
    <property type="component" value="Unassembled WGS sequence"/>
</dbReference>
<dbReference type="STRING" id="2044587.C824_01333"/>
<reference evidence="5 8" key="2">
    <citation type="submission" date="2019-07" db="EMBL/GenBank/DDBJ databases">
        <title>Draft genome sequences of 15 bacterial species constituting the stable defined intestinal microbiota of the GM15 gnotobiotic mouse model.</title>
        <authorList>
            <person name="Elie C."/>
            <person name="Mathieu A."/>
            <person name="Saliou A."/>
            <person name="Darnaud M."/>
            <person name="Leulier F."/>
            <person name="Tamellini A."/>
        </authorList>
    </citation>
    <scope>NUCLEOTIDE SEQUENCE [LARGE SCALE GENOMIC DNA]</scope>
    <source>
        <strain evidence="8">ASF 502</strain>
        <strain evidence="5">MD300</strain>
    </source>
</reference>
<dbReference type="GO" id="GO:0003677">
    <property type="term" value="F:DNA binding"/>
    <property type="evidence" value="ECO:0007669"/>
    <property type="project" value="UniProtKB-KW"/>
</dbReference>
<dbReference type="Gene3D" id="1.10.10.10">
    <property type="entry name" value="Winged helix-like DNA-binding domain superfamily/Winged helix DNA-binding domain"/>
    <property type="match status" value="1"/>
</dbReference>
<dbReference type="PIRSF" id="PIRSF019455">
    <property type="entry name" value="CopR_AtkY"/>
    <property type="match status" value="1"/>
</dbReference>
<evidence type="ECO:0000256" key="4">
    <source>
        <dbReference type="ARBA" id="ARBA00023163"/>
    </source>
</evidence>
<comment type="caution">
    <text evidence="6">The sequence shown here is derived from an EMBL/GenBank/DDBJ whole genome shotgun (WGS) entry which is preliminary data.</text>
</comment>
<dbReference type="RefSeq" id="WP_004075310.1">
    <property type="nucleotide sequence ID" value="NZ_CASCYM010000046.1"/>
</dbReference>
<dbReference type="EMBL" id="VIRB01000034">
    <property type="protein sequence ID" value="NDO68050.1"/>
    <property type="molecule type" value="Genomic_DNA"/>
</dbReference>